<comment type="subcellular location">
    <subcellularLocation>
        <location evidence="1">Endomembrane system</location>
        <topology evidence="1">Multi-pass membrane protein</topology>
    </subcellularLocation>
</comment>
<sequence>MEHKIPPPLVMVIVGLLMWLTGHWFPMEAWHFTDLQGAASAFWAVGALVAVAGVVEFRRAKTTVNPLNLDKSTQLVSGGIYRFTRNPMYLGMLLILIGWAIHLQHIGAWPWLIGFILFINRFQIEPEERAMAKLFGEPYVDYCKSVRRWF</sequence>
<dbReference type="GO" id="GO:0032259">
    <property type="term" value="P:methylation"/>
    <property type="evidence" value="ECO:0007669"/>
    <property type="project" value="UniProtKB-KW"/>
</dbReference>
<dbReference type="RefSeq" id="WP_417657436.1">
    <property type="nucleotide sequence ID" value="NZ_JBLXDX010000003.1"/>
</dbReference>
<evidence type="ECO:0000256" key="5">
    <source>
        <dbReference type="SAM" id="Phobius"/>
    </source>
</evidence>
<feature type="transmembrane region" description="Helical" evidence="5">
    <location>
        <begin position="7"/>
        <end position="25"/>
    </location>
</feature>
<dbReference type="GO" id="GO:0008168">
    <property type="term" value="F:methyltransferase activity"/>
    <property type="evidence" value="ECO:0007669"/>
    <property type="project" value="UniProtKB-KW"/>
</dbReference>
<dbReference type="Pfam" id="PF04191">
    <property type="entry name" value="PEMT"/>
    <property type="match status" value="1"/>
</dbReference>
<dbReference type="PANTHER" id="PTHR12714">
    <property type="entry name" value="PROTEIN-S ISOPRENYLCYSTEINE O-METHYLTRANSFERASE"/>
    <property type="match status" value="1"/>
</dbReference>
<dbReference type="AlphaFoldDB" id="A0A2T4D9G7"/>
<proteinExistence type="predicted"/>
<dbReference type="Proteomes" id="UP000241514">
    <property type="component" value="Unassembled WGS sequence"/>
</dbReference>
<evidence type="ECO:0000256" key="4">
    <source>
        <dbReference type="ARBA" id="ARBA00023136"/>
    </source>
</evidence>
<dbReference type="EMBL" id="PYVG01000055">
    <property type="protein sequence ID" value="PTB88483.1"/>
    <property type="molecule type" value="Genomic_DNA"/>
</dbReference>
<organism evidence="8 10">
    <name type="scientific">Pseudidiomarina aestuarii</name>
    <dbReference type="NCBI Taxonomy" id="624146"/>
    <lineage>
        <taxon>Bacteria</taxon>
        <taxon>Pseudomonadati</taxon>
        <taxon>Pseudomonadota</taxon>
        <taxon>Gammaproteobacteria</taxon>
        <taxon>Alteromonadales</taxon>
        <taxon>Idiomarinaceae</taxon>
        <taxon>Pseudidiomarina</taxon>
    </lineage>
</organism>
<keyword evidence="8" id="KW-0808">Transferase</keyword>
<dbReference type="PANTHER" id="PTHR12714:SF24">
    <property type="entry name" value="SLR1182 PROTEIN"/>
    <property type="match status" value="1"/>
</dbReference>
<comment type="caution">
    <text evidence="8">The sequence shown here is derived from an EMBL/GenBank/DDBJ whole genome shotgun (WGS) entry which is preliminary data.</text>
</comment>
<feature type="transmembrane region" description="Helical" evidence="5">
    <location>
        <begin position="86"/>
        <end position="102"/>
    </location>
</feature>
<dbReference type="Proteomes" id="UP000242087">
    <property type="component" value="Unassembled WGS sequence"/>
</dbReference>
<evidence type="ECO:0000313" key="7">
    <source>
        <dbReference type="EMBL" id="PTB88483.1"/>
    </source>
</evidence>
<dbReference type="EMBL" id="PYVF01000002">
    <property type="protein sequence ID" value="PTB90418.1"/>
    <property type="molecule type" value="Genomic_DNA"/>
</dbReference>
<evidence type="ECO:0000313" key="6">
    <source>
        <dbReference type="EMBL" id="PTB85816.1"/>
    </source>
</evidence>
<keyword evidence="8" id="KW-0489">Methyltransferase</keyword>
<evidence type="ECO:0000313" key="10">
    <source>
        <dbReference type="Proteomes" id="UP000242087"/>
    </source>
</evidence>
<name>A0A2T4D9G7_9GAMM</name>
<protein>
    <submittedName>
        <fullName evidence="8">Protein-S-isoprenylcysteine methyltransferase</fullName>
    </submittedName>
</protein>
<evidence type="ECO:0000313" key="8">
    <source>
        <dbReference type="EMBL" id="PTB90418.1"/>
    </source>
</evidence>
<dbReference type="GO" id="GO:0012505">
    <property type="term" value="C:endomembrane system"/>
    <property type="evidence" value="ECO:0007669"/>
    <property type="project" value="UniProtKB-SubCell"/>
</dbReference>
<keyword evidence="4 5" id="KW-0472">Membrane</keyword>
<dbReference type="Gene3D" id="1.20.120.1630">
    <property type="match status" value="1"/>
</dbReference>
<keyword evidence="3 5" id="KW-1133">Transmembrane helix</keyword>
<evidence type="ECO:0000256" key="1">
    <source>
        <dbReference type="ARBA" id="ARBA00004127"/>
    </source>
</evidence>
<dbReference type="EMBL" id="PYVN01000076">
    <property type="protein sequence ID" value="PTB85816.1"/>
    <property type="molecule type" value="Genomic_DNA"/>
</dbReference>
<gene>
    <name evidence="8" type="ORF">C9927_00185</name>
    <name evidence="7" type="ORF">C9928_06220</name>
    <name evidence="6" type="ORF">C9940_04825</name>
</gene>
<evidence type="ECO:0000313" key="9">
    <source>
        <dbReference type="Proteomes" id="UP000241514"/>
    </source>
</evidence>
<keyword evidence="2 5" id="KW-0812">Transmembrane</keyword>
<dbReference type="InterPro" id="IPR007318">
    <property type="entry name" value="Phopholipid_MeTrfase"/>
</dbReference>
<reference evidence="9 10" key="1">
    <citation type="submission" date="2018-03" db="EMBL/GenBank/DDBJ databases">
        <title>Cross-interface Injection: A General Nanoliter Liquid Handling Method Applied to Single Cells Genome Amplification Automated Nanoliter Liquid Handling Applied to Single Cell Multiple Displacement Amplification.</title>
        <authorList>
            <person name="Yun J."/>
            <person name="Xu P."/>
            <person name="Xu J."/>
            <person name="Dai X."/>
            <person name="Wang Y."/>
            <person name="Zheng X."/>
            <person name="Cao C."/>
            <person name="Yi Q."/>
            <person name="Zhu Y."/>
            <person name="Wang L."/>
            <person name="Dong Z."/>
            <person name="Huang Y."/>
            <person name="Huang L."/>
            <person name="Du W."/>
        </authorList>
    </citation>
    <scope>NUCLEOTIDE SEQUENCE [LARGE SCALE GENOMIC DNA]</scope>
    <source>
        <strain evidence="8 10">A12-4</strain>
        <strain evidence="7 9">A9-4</strain>
        <strain evidence="6">Z-D3-2</strain>
    </source>
</reference>
<evidence type="ECO:0000256" key="3">
    <source>
        <dbReference type="ARBA" id="ARBA00022989"/>
    </source>
</evidence>
<feature type="transmembrane region" description="Helical" evidence="5">
    <location>
        <begin position="37"/>
        <end position="55"/>
    </location>
</feature>
<evidence type="ECO:0000256" key="2">
    <source>
        <dbReference type="ARBA" id="ARBA00022692"/>
    </source>
</evidence>
<accession>A0A2T4D9G7</accession>